<gene>
    <name evidence="1" type="ORF">TBIB3V08_LOCUS12390</name>
</gene>
<evidence type="ECO:0000313" key="1">
    <source>
        <dbReference type="EMBL" id="CAD7450119.1"/>
    </source>
</evidence>
<sequence>MFPSCQQGVDDTVGIDENELDLTLSFMDTYVCEYLEQGGLPYTPSHVSLGEVTLPSSSWDLVSSTNSHSSRSYSLTRGSQTSSIQAVLLVLKPLPSKQILLVLKPLPSSIQAVLLVSLEVLKPLPSSIQAVLLVPLEVLKPLPSSIQAVLLVSLEVLKPLPSKQFSWFSNLFHPSRFSWFSNLFHPSSPVGSSRGFQTSFIQAVLLVPLEVFKPLSSNNVIVTT</sequence>
<reference evidence="1" key="1">
    <citation type="submission" date="2020-11" db="EMBL/GenBank/DDBJ databases">
        <authorList>
            <person name="Tran Van P."/>
        </authorList>
    </citation>
    <scope>NUCLEOTIDE SEQUENCE</scope>
</reference>
<proteinExistence type="predicted"/>
<accession>A0A7R9FAV0</accession>
<organism evidence="1">
    <name type="scientific">Timema bartmani</name>
    <dbReference type="NCBI Taxonomy" id="61472"/>
    <lineage>
        <taxon>Eukaryota</taxon>
        <taxon>Metazoa</taxon>
        <taxon>Ecdysozoa</taxon>
        <taxon>Arthropoda</taxon>
        <taxon>Hexapoda</taxon>
        <taxon>Insecta</taxon>
        <taxon>Pterygota</taxon>
        <taxon>Neoptera</taxon>
        <taxon>Polyneoptera</taxon>
        <taxon>Phasmatodea</taxon>
        <taxon>Timematodea</taxon>
        <taxon>Timematoidea</taxon>
        <taxon>Timematidae</taxon>
        <taxon>Timema</taxon>
    </lineage>
</organism>
<protein>
    <submittedName>
        <fullName evidence="1">Uncharacterized protein</fullName>
    </submittedName>
</protein>
<dbReference type="EMBL" id="OD573646">
    <property type="protein sequence ID" value="CAD7450119.1"/>
    <property type="molecule type" value="Genomic_DNA"/>
</dbReference>
<name>A0A7R9FAV0_9NEOP</name>
<dbReference type="AlphaFoldDB" id="A0A7R9FAV0"/>